<proteinExistence type="predicted"/>
<evidence type="ECO:0000313" key="2">
    <source>
        <dbReference type="EMBL" id="KZP33971.1"/>
    </source>
</evidence>
<feature type="transmembrane region" description="Helical" evidence="1">
    <location>
        <begin position="12"/>
        <end position="37"/>
    </location>
</feature>
<dbReference type="EMBL" id="KV417481">
    <property type="protein sequence ID" value="KZP33971.1"/>
    <property type="molecule type" value="Genomic_DNA"/>
</dbReference>
<keyword evidence="1" id="KW-0472">Membrane</keyword>
<gene>
    <name evidence="2" type="ORF">FIBSPDRAFT_208906</name>
</gene>
<keyword evidence="1" id="KW-1133">Transmembrane helix</keyword>
<sequence>MHQVYFPHFYFISFFHFFHLIFSVSFFAFFSFILFLLSSSLFHFPFPFLLSVGLLSFRFHFFLGPRLDPAWTPQEAYGSTTPTRCYEGRCMSLSIVSISIPHTSYPILTFHTYLVRP</sequence>
<evidence type="ECO:0000256" key="1">
    <source>
        <dbReference type="SAM" id="Phobius"/>
    </source>
</evidence>
<name>A0A166WPL5_9AGAM</name>
<keyword evidence="1" id="KW-0812">Transmembrane</keyword>
<reference evidence="2" key="1">
    <citation type="journal article" date="2016" name="Mol. Biol. Evol.">
        <title>Comparative Genomics of Early-Diverging Mushroom-Forming Fungi Provides Insights into the Origins of Lignocellulose Decay Capabilities.</title>
        <authorList>
            <person name="Nagy L.G."/>
            <person name="Riley R."/>
            <person name="Tritt A."/>
            <person name="Adam C."/>
            <person name="Daum C."/>
            <person name="Floudas D."/>
            <person name="Sun H."/>
            <person name="Yadav J.S."/>
            <person name="Pangilinan J."/>
            <person name="Larsson K.H."/>
            <person name="Matsuura K."/>
            <person name="Barry K."/>
            <person name="Labutti K."/>
            <person name="Kuo R."/>
            <person name="Ohm R.A."/>
            <person name="Bhattacharya S.S."/>
            <person name="Shirouzu T."/>
            <person name="Yoshinaga Y."/>
            <person name="Martin F.M."/>
            <person name="Grigoriev I.V."/>
            <person name="Hibbett D.S."/>
        </authorList>
    </citation>
    <scope>NUCLEOTIDE SEQUENCE [LARGE SCALE GENOMIC DNA]</scope>
    <source>
        <strain evidence="2">CBS 109695</strain>
    </source>
</reference>
<feature type="transmembrane region" description="Helical" evidence="1">
    <location>
        <begin position="44"/>
        <end position="63"/>
    </location>
</feature>
<accession>A0A166WPL5</accession>
<dbReference type="AlphaFoldDB" id="A0A166WPL5"/>
<protein>
    <submittedName>
        <fullName evidence="2">Uncharacterized protein</fullName>
    </submittedName>
</protein>
<organism evidence="2">
    <name type="scientific">Athelia psychrophila</name>
    <dbReference type="NCBI Taxonomy" id="1759441"/>
    <lineage>
        <taxon>Eukaryota</taxon>
        <taxon>Fungi</taxon>
        <taxon>Dikarya</taxon>
        <taxon>Basidiomycota</taxon>
        <taxon>Agaricomycotina</taxon>
        <taxon>Agaricomycetes</taxon>
        <taxon>Agaricomycetidae</taxon>
        <taxon>Atheliales</taxon>
        <taxon>Atheliaceae</taxon>
        <taxon>Athelia</taxon>
    </lineage>
</organism>